<evidence type="ECO:0000259" key="2">
    <source>
        <dbReference type="Pfam" id="PF09992"/>
    </source>
</evidence>
<dbReference type="OrthoDB" id="5515706at2"/>
<keyword evidence="1" id="KW-0472">Membrane</keyword>
<dbReference type="InterPro" id="IPR018711">
    <property type="entry name" value="NAGPA"/>
</dbReference>
<evidence type="ECO:0000313" key="3">
    <source>
        <dbReference type="EMBL" id="PRD58201.1"/>
    </source>
</evidence>
<keyword evidence="4" id="KW-1185">Reference proteome</keyword>
<proteinExistence type="predicted"/>
<evidence type="ECO:0000313" key="4">
    <source>
        <dbReference type="Proteomes" id="UP000238563"/>
    </source>
</evidence>
<keyword evidence="1" id="KW-1133">Transmembrane helix</keyword>
<feature type="transmembrane region" description="Helical" evidence="1">
    <location>
        <begin position="5"/>
        <end position="24"/>
    </location>
</feature>
<evidence type="ECO:0000256" key="1">
    <source>
        <dbReference type="SAM" id="Phobius"/>
    </source>
</evidence>
<accession>A0A2S9JXY4</accession>
<protein>
    <recommendedName>
        <fullName evidence="2">Phosphodiester glycosidase domain-containing protein</fullName>
    </recommendedName>
</protein>
<dbReference type="AlphaFoldDB" id="A0A2S9JXY4"/>
<organism evidence="3 4">
    <name type="scientific">Phyllobacterium myrsinacearum</name>
    <dbReference type="NCBI Taxonomy" id="28101"/>
    <lineage>
        <taxon>Bacteria</taxon>
        <taxon>Pseudomonadati</taxon>
        <taxon>Pseudomonadota</taxon>
        <taxon>Alphaproteobacteria</taxon>
        <taxon>Hyphomicrobiales</taxon>
        <taxon>Phyllobacteriaceae</taxon>
        <taxon>Phyllobacterium</taxon>
    </lineage>
</organism>
<dbReference type="Proteomes" id="UP000238563">
    <property type="component" value="Unassembled WGS sequence"/>
</dbReference>
<gene>
    <name evidence="3" type="ORF">C5750_03460</name>
</gene>
<sequence length="270" mass="29080">MSSRIIIAVSVVVLAILGGIFWFMRPAPPPKPAPNPPVNISDGDLPDVCRKMTFEDVDSIVCEIDLRSHRIDLVRTGKDGEPYGSLKTFMESRLLDIRPILAMNAGMYEKDLSPVGLYVEDGKETSELQTDDGEGNFYMKPNGVFFIGKDGSAGILETAAFDAAKPDVRIATQSGPMLVINGQVHPRFEPNGTSRLIRNAVGVRDAHTVVLAISIEPVSLGSFARLFRDGLNCANALFLDGTISALANNRKTLIGGVDPVGPILAVFAKK</sequence>
<reference evidence="3 4" key="1">
    <citation type="submission" date="2018-02" db="EMBL/GenBank/DDBJ databases">
        <title>The draft genome of Phyllobacterium myrsinacearum DSM5892.</title>
        <authorList>
            <person name="Li L."/>
            <person name="Liu L."/>
            <person name="Zhang X."/>
            <person name="Wang T."/>
        </authorList>
    </citation>
    <scope>NUCLEOTIDE SEQUENCE [LARGE SCALE GENOMIC DNA]</scope>
    <source>
        <strain evidence="3 4">DSM 5892</strain>
    </source>
</reference>
<comment type="caution">
    <text evidence="3">The sequence shown here is derived from an EMBL/GenBank/DDBJ whole genome shotgun (WGS) entry which is preliminary data.</text>
</comment>
<keyword evidence="1" id="KW-0812">Transmembrane</keyword>
<name>A0A2S9JXY4_9HYPH</name>
<feature type="domain" description="Phosphodiester glycosidase" evidence="2">
    <location>
        <begin position="100"/>
        <end position="245"/>
    </location>
</feature>
<dbReference type="EMBL" id="PVBT01000001">
    <property type="protein sequence ID" value="PRD58201.1"/>
    <property type="molecule type" value="Genomic_DNA"/>
</dbReference>
<dbReference type="Pfam" id="PF09992">
    <property type="entry name" value="NAGPA"/>
    <property type="match status" value="1"/>
</dbReference>